<dbReference type="Gene3D" id="3.10.180.10">
    <property type="entry name" value="2,3-Dihydroxybiphenyl 1,2-Dioxygenase, domain 1"/>
    <property type="match status" value="1"/>
</dbReference>
<evidence type="ECO:0000313" key="3">
    <source>
        <dbReference type="EMBL" id="NMO01214.1"/>
    </source>
</evidence>
<feature type="domain" description="Glyoxalase-related protein" evidence="2">
    <location>
        <begin position="9"/>
        <end position="53"/>
    </location>
</feature>
<dbReference type="InterPro" id="IPR000335">
    <property type="entry name" value="Bleomycin-R"/>
</dbReference>
<evidence type="ECO:0000313" key="4">
    <source>
        <dbReference type="Proteomes" id="UP000550729"/>
    </source>
</evidence>
<evidence type="ECO:0000256" key="1">
    <source>
        <dbReference type="ARBA" id="ARBA00023251"/>
    </source>
</evidence>
<accession>A0A848KQC9</accession>
<keyword evidence="4" id="KW-1185">Reference proteome</keyword>
<dbReference type="InterPro" id="IPR045517">
    <property type="entry name" value="Glyoxalase_8"/>
</dbReference>
<dbReference type="GO" id="GO:0046677">
    <property type="term" value="P:response to antibiotic"/>
    <property type="evidence" value="ECO:0007669"/>
    <property type="project" value="UniProtKB-KW"/>
</dbReference>
<proteinExistence type="predicted"/>
<dbReference type="InterPro" id="IPR029068">
    <property type="entry name" value="Glyas_Bleomycin-R_OHBP_Dase"/>
</dbReference>
<dbReference type="EMBL" id="JABBNB010000007">
    <property type="protein sequence ID" value="NMO01214.1"/>
    <property type="molecule type" value="Genomic_DNA"/>
</dbReference>
<dbReference type="Pfam" id="PF20066">
    <property type="entry name" value="Glyoxalase_8"/>
    <property type="match status" value="1"/>
</dbReference>
<name>A0A848KQC9_9ACTN</name>
<keyword evidence="1" id="KW-0046">Antibiotic resistance</keyword>
<organism evidence="3 4">
    <name type="scientific">Gordonia asplenii</name>
    <dbReference type="NCBI Taxonomy" id="2725283"/>
    <lineage>
        <taxon>Bacteria</taxon>
        <taxon>Bacillati</taxon>
        <taxon>Actinomycetota</taxon>
        <taxon>Actinomycetes</taxon>
        <taxon>Mycobacteriales</taxon>
        <taxon>Gordoniaceae</taxon>
        <taxon>Gordonia</taxon>
    </lineage>
</organism>
<protein>
    <submittedName>
        <fullName evidence="3">Glyoxalase</fullName>
    </submittedName>
</protein>
<dbReference type="Proteomes" id="UP000550729">
    <property type="component" value="Unassembled WGS sequence"/>
</dbReference>
<dbReference type="SUPFAM" id="SSF54593">
    <property type="entry name" value="Glyoxalase/Bleomycin resistance protein/Dihydroxybiphenyl dioxygenase"/>
    <property type="match status" value="1"/>
</dbReference>
<evidence type="ECO:0000259" key="2">
    <source>
        <dbReference type="Pfam" id="PF20066"/>
    </source>
</evidence>
<comment type="caution">
    <text evidence="3">The sequence shown here is derived from an EMBL/GenBank/DDBJ whole genome shotgun (WGS) entry which is preliminary data.</text>
</comment>
<dbReference type="AlphaFoldDB" id="A0A848KQC9"/>
<gene>
    <name evidence="3" type="ORF">HH308_08285</name>
</gene>
<dbReference type="Pfam" id="PF19581">
    <property type="entry name" value="Glyoxalase_7"/>
    <property type="match status" value="1"/>
</dbReference>
<reference evidence="3 4" key="1">
    <citation type="submission" date="2020-04" db="EMBL/GenBank/DDBJ databases">
        <title>Gordonia sp. nov. TBRC 11910.</title>
        <authorList>
            <person name="Suriyachadkun C."/>
        </authorList>
    </citation>
    <scope>NUCLEOTIDE SEQUENCE [LARGE SCALE GENOMIC DNA]</scope>
    <source>
        <strain evidence="3 4">TBRC 11910</strain>
    </source>
</reference>
<sequence length="174" mass="19360">MIPGVEPQSMAARLRERFAMDGTELTETTARELVAAQLGYSDWTTCAEAAASSSDPVTIPILRTFPGDEARRFYVNFLGFTVDWEHRFEEGAPLYQQVSREGCVLHLSEHHGDATPGSAVRIAIADVRRLQRALFDSPVYPLRIGLSRQPWGDDLTVPDPFGNRITFHTPRSAS</sequence>